<comment type="caution">
    <text evidence="2">The sequence shown here is derived from an EMBL/GenBank/DDBJ whole genome shotgun (WGS) entry which is preliminary data.</text>
</comment>
<feature type="signal peptide" evidence="1">
    <location>
        <begin position="1"/>
        <end position="23"/>
    </location>
</feature>
<dbReference type="OrthoDB" id="5361545at2"/>
<evidence type="ECO:0000313" key="3">
    <source>
        <dbReference type="Proteomes" id="UP000005481"/>
    </source>
</evidence>
<organism evidence="2 3">
    <name type="scientific">Anaeroglobus geminatus F0357</name>
    <dbReference type="NCBI Taxonomy" id="861450"/>
    <lineage>
        <taxon>Bacteria</taxon>
        <taxon>Bacillati</taxon>
        <taxon>Bacillota</taxon>
        <taxon>Negativicutes</taxon>
        <taxon>Veillonellales</taxon>
        <taxon>Veillonellaceae</taxon>
        <taxon>Anaeroglobus</taxon>
    </lineage>
</organism>
<name>G9YGH9_9FIRM</name>
<proteinExistence type="predicted"/>
<dbReference type="EMBL" id="AGCJ01000023">
    <property type="protein sequence ID" value="EHM42201.1"/>
    <property type="molecule type" value="Genomic_DNA"/>
</dbReference>
<evidence type="ECO:0000256" key="1">
    <source>
        <dbReference type="SAM" id="SignalP"/>
    </source>
</evidence>
<accession>G9YGH9</accession>
<reference evidence="2 3" key="1">
    <citation type="submission" date="2011-08" db="EMBL/GenBank/DDBJ databases">
        <authorList>
            <person name="Weinstock G."/>
            <person name="Sodergren E."/>
            <person name="Clifton S."/>
            <person name="Fulton L."/>
            <person name="Fulton B."/>
            <person name="Courtney L."/>
            <person name="Fronick C."/>
            <person name="Harrison M."/>
            <person name="Strong C."/>
            <person name="Farmer C."/>
            <person name="Delahaunty K."/>
            <person name="Markovic C."/>
            <person name="Hall O."/>
            <person name="Minx P."/>
            <person name="Tomlinson C."/>
            <person name="Mitreva M."/>
            <person name="Hou S."/>
            <person name="Chen J."/>
            <person name="Wollam A."/>
            <person name="Pepin K.H."/>
            <person name="Johnson M."/>
            <person name="Bhonagiri V."/>
            <person name="Zhang X."/>
            <person name="Suruliraj S."/>
            <person name="Warren W."/>
            <person name="Chinwalla A."/>
            <person name="Mardis E.R."/>
            <person name="Wilson R.K."/>
        </authorList>
    </citation>
    <scope>NUCLEOTIDE SEQUENCE [LARGE SCALE GENOMIC DNA]</scope>
    <source>
        <strain evidence="2 3">F0357</strain>
    </source>
</reference>
<dbReference type="AlphaFoldDB" id="G9YGH9"/>
<evidence type="ECO:0000313" key="2">
    <source>
        <dbReference type="EMBL" id="EHM42201.1"/>
    </source>
</evidence>
<protein>
    <recommendedName>
        <fullName evidence="4">Tat pathway signal sequence domain protein</fullName>
    </recommendedName>
</protein>
<sequence>MKKIRAYALSAAAAAVLTATALAADTGTALPENAKGTAPAAAHAVMNKDAVGYSGAVNLFKQYYGAAAKIKSVSYDGKHHPYYEVEAIRRTRKRK</sequence>
<gene>
    <name evidence="2" type="ORF">HMPREF0080_00745</name>
</gene>
<evidence type="ECO:0008006" key="4">
    <source>
        <dbReference type="Google" id="ProtNLM"/>
    </source>
</evidence>
<keyword evidence="3" id="KW-1185">Reference proteome</keyword>
<feature type="chain" id="PRO_5003529161" description="Tat pathway signal sequence domain protein" evidence="1">
    <location>
        <begin position="24"/>
        <end position="95"/>
    </location>
</feature>
<keyword evidence="1" id="KW-0732">Signal</keyword>
<dbReference type="Proteomes" id="UP000005481">
    <property type="component" value="Unassembled WGS sequence"/>
</dbReference>
<dbReference type="STRING" id="861450.HMPREF0080_00745"/>
<dbReference type="HOGENOM" id="CLU_2366724_0_0_9"/>
<dbReference type="RefSeq" id="WP_006789733.1">
    <property type="nucleotide sequence ID" value="NZ_JH417574.1"/>
</dbReference>